<gene>
    <name evidence="1" type="ORF">MRATA1EN22A_LOCUS16826</name>
</gene>
<reference evidence="1" key="2">
    <citation type="submission" date="2025-03" db="EMBL/GenBank/DDBJ databases">
        <authorList>
            <consortium name="ELIXIR-Norway"/>
            <consortium name="Elixir Norway"/>
        </authorList>
    </citation>
    <scope>NUCLEOTIDE SEQUENCE</scope>
</reference>
<evidence type="ECO:0000313" key="1">
    <source>
        <dbReference type="EMBL" id="CAN0372587.1"/>
    </source>
</evidence>
<dbReference type="EMBL" id="OX596111">
    <property type="protein sequence ID" value="CAN0372587.1"/>
    <property type="molecule type" value="Genomic_DNA"/>
</dbReference>
<dbReference type="Proteomes" id="UP001162501">
    <property type="component" value="Chromosome 27"/>
</dbReference>
<protein>
    <submittedName>
        <fullName evidence="1">Uncharacterized protein</fullName>
    </submittedName>
</protein>
<name>A0AC59ZE93_RANTA</name>
<accession>A0AC59ZE93</accession>
<sequence>MGGGGEERGDGGGGGDSARGAESETEVTEAGLWKAGLGIQRAGRGRSVPPTPDAQPAFSAPTYPRERPAGDILTPTPPSPPRGERSFTTTHRRPPWGGAEPGDLWGVAGPPRKRAE</sequence>
<evidence type="ECO:0000313" key="2">
    <source>
        <dbReference type="Proteomes" id="UP001162501"/>
    </source>
</evidence>
<proteinExistence type="predicted"/>
<reference evidence="1" key="1">
    <citation type="submission" date="2023-05" db="EMBL/GenBank/DDBJ databases">
        <authorList>
            <consortium name="ELIXIR-Norway"/>
        </authorList>
    </citation>
    <scope>NUCLEOTIDE SEQUENCE</scope>
</reference>
<organism evidence="1 2">
    <name type="scientific">Rangifer tarandus platyrhynchus</name>
    <name type="common">Svalbard reindeer</name>
    <dbReference type="NCBI Taxonomy" id="3082113"/>
    <lineage>
        <taxon>Eukaryota</taxon>
        <taxon>Metazoa</taxon>
        <taxon>Chordata</taxon>
        <taxon>Craniata</taxon>
        <taxon>Vertebrata</taxon>
        <taxon>Euteleostomi</taxon>
        <taxon>Mammalia</taxon>
        <taxon>Eutheria</taxon>
        <taxon>Laurasiatheria</taxon>
        <taxon>Artiodactyla</taxon>
        <taxon>Ruminantia</taxon>
        <taxon>Pecora</taxon>
        <taxon>Cervidae</taxon>
        <taxon>Odocoileinae</taxon>
        <taxon>Rangifer</taxon>
    </lineage>
</organism>